<evidence type="ECO:0000313" key="9">
    <source>
        <dbReference type="EMBL" id="SFO85352.1"/>
    </source>
</evidence>
<proteinExistence type="inferred from homology"/>
<comment type="similarity">
    <text evidence="7">Belongs to the binding-protein-dependent transport system permease family.</text>
</comment>
<evidence type="ECO:0000256" key="1">
    <source>
        <dbReference type="ARBA" id="ARBA00004651"/>
    </source>
</evidence>
<dbReference type="STRING" id="655353.SAMN04488056_11448"/>
<dbReference type="GO" id="GO:0005886">
    <property type="term" value="C:plasma membrane"/>
    <property type="evidence" value="ECO:0007669"/>
    <property type="project" value="UniProtKB-SubCell"/>
</dbReference>
<organism evidence="9 10">
    <name type="scientific">Cohaesibacter marisflavi</name>
    <dbReference type="NCBI Taxonomy" id="655353"/>
    <lineage>
        <taxon>Bacteria</taxon>
        <taxon>Pseudomonadati</taxon>
        <taxon>Pseudomonadota</taxon>
        <taxon>Alphaproteobacteria</taxon>
        <taxon>Hyphomicrobiales</taxon>
        <taxon>Cohaesibacteraceae</taxon>
    </lineage>
</organism>
<sequence>MIRYFMQRLLFACLVLVSLSVFVFFLFFVAPGDPARVVAGDKATEAQLEQIRENLGLDRPIIVQYGSFVSKAIQGDLGYSYRNQQPVLDLITRRIPATVSLVIGGVIVWLAIGIPIGVMSARNAGSKKDRLGQTFILIGLSFPTFVLGMLSLYCLYFLPRKAGFMLFPAGGYKPFLDNPADWAWHLVLPWTTLALVTAAIYARLTRGQLLQVLGEDYIRTARAKGISEGKVIYKHAMRATLTPLITQLGADIAFLLGGSIVIEQVYGLQGVGALAVQAVANQDRPIIIGVVMLGGLFIVMANIIVDLLYTLLDPRMR</sequence>
<dbReference type="Proteomes" id="UP000199236">
    <property type="component" value="Unassembled WGS sequence"/>
</dbReference>
<keyword evidence="6 7" id="KW-0472">Membrane</keyword>
<evidence type="ECO:0000256" key="4">
    <source>
        <dbReference type="ARBA" id="ARBA00022692"/>
    </source>
</evidence>
<feature type="transmembrane region" description="Helical" evidence="7">
    <location>
        <begin position="135"/>
        <end position="158"/>
    </location>
</feature>
<dbReference type="CDD" id="cd06261">
    <property type="entry name" value="TM_PBP2"/>
    <property type="match status" value="1"/>
</dbReference>
<protein>
    <submittedName>
        <fullName evidence="9">Peptide/nickel transport system permease protein</fullName>
    </submittedName>
</protein>
<keyword evidence="5 7" id="KW-1133">Transmembrane helix</keyword>
<gene>
    <name evidence="9" type="ORF">SAMN04488056_11448</name>
</gene>
<dbReference type="EMBL" id="FOVR01000014">
    <property type="protein sequence ID" value="SFO85352.1"/>
    <property type="molecule type" value="Genomic_DNA"/>
</dbReference>
<feature type="domain" description="ABC transmembrane type-1" evidence="8">
    <location>
        <begin position="95"/>
        <end position="309"/>
    </location>
</feature>
<dbReference type="GO" id="GO:0071916">
    <property type="term" value="F:dipeptide transmembrane transporter activity"/>
    <property type="evidence" value="ECO:0007669"/>
    <property type="project" value="TreeGrafter"/>
</dbReference>
<keyword evidence="3" id="KW-1003">Cell membrane</keyword>
<feature type="transmembrane region" description="Helical" evidence="7">
    <location>
        <begin position="286"/>
        <end position="312"/>
    </location>
</feature>
<name>A0A1I5KK51_9HYPH</name>
<dbReference type="OrthoDB" id="9805855at2"/>
<keyword evidence="10" id="KW-1185">Reference proteome</keyword>
<evidence type="ECO:0000259" key="8">
    <source>
        <dbReference type="PROSITE" id="PS50928"/>
    </source>
</evidence>
<dbReference type="Pfam" id="PF00528">
    <property type="entry name" value="BPD_transp_1"/>
    <property type="match status" value="1"/>
</dbReference>
<evidence type="ECO:0000256" key="5">
    <source>
        <dbReference type="ARBA" id="ARBA00022989"/>
    </source>
</evidence>
<dbReference type="RefSeq" id="WP_090075042.1">
    <property type="nucleotide sequence ID" value="NZ_FOVR01000014.1"/>
</dbReference>
<keyword evidence="4 7" id="KW-0812">Transmembrane</keyword>
<feature type="transmembrane region" description="Helical" evidence="7">
    <location>
        <begin position="182"/>
        <end position="202"/>
    </location>
</feature>
<dbReference type="AlphaFoldDB" id="A0A1I5KK51"/>
<accession>A0A1I5KK51</accession>
<dbReference type="InterPro" id="IPR000515">
    <property type="entry name" value="MetI-like"/>
</dbReference>
<evidence type="ECO:0000256" key="6">
    <source>
        <dbReference type="ARBA" id="ARBA00023136"/>
    </source>
</evidence>
<evidence type="ECO:0000256" key="3">
    <source>
        <dbReference type="ARBA" id="ARBA00022475"/>
    </source>
</evidence>
<comment type="subcellular location">
    <subcellularLocation>
        <location evidence="1 7">Cell membrane</location>
        <topology evidence="1 7">Multi-pass membrane protein</topology>
    </subcellularLocation>
</comment>
<dbReference type="Pfam" id="PF19300">
    <property type="entry name" value="BPD_transp_1_N"/>
    <property type="match status" value="1"/>
</dbReference>
<dbReference type="Gene3D" id="1.10.3720.10">
    <property type="entry name" value="MetI-like"/>
    <property type="match status" value="1"/>
</dbReference>
<reference evidence="9 10" key="1">
    <citation type="submission" date="2016-10" db="EMBL/GenBank/DDBJ databases">
        <authorList>
            <person name="de Groot N.N."/>
        </authorList>
    </citation>
    <scope>NUCLEOTIDE SEQUENCE [LARGE SCALE GENOMIC DNA]</scope>
    <source>
        <strain evidence="9 10">CGMCC 1.9157</strain>
    </source>
</reference>
<dbReference type="InterPro" id="IPR045621">
    <property type="entry name" value="BPD_transp_1_N"/>
</dbReference>
<dbReference type="InterPro" id="IPR035906">
    <property type="entry name" value="MetI-like_sf"/>
</dbReference>
<feature type="transmembrane region" description="Helical" evidence="7">
    <location>
        <begin position="244"/>
        <end position="266"/>
    </location>
</feature>
<evidence type="ECO:0000256" key="2">
    <source>
        <dbReference type="ARBA" id="ARBA00022448"/>
    </source>
</evidence>
<evidence type="ECO:0000313" key="10">
    <source>
        <dbReference type="Proteomes" id="UP000199236"/>
    </source>
</evidence>
<keyword evidence="2 7" id="KW-0813">Transport</keyword>
<feature type="transmembrane region" description="Helical" evidence="7">
    <location>
        <begin position="95"/>
        <end position="114"/>
    </location>
</feature>
<evidence type="ECO:0000256" key="7">
    <source>
        <dbReference type="RuleBase" id="RU363032"/>
    </source>
</evidence>
<dbReference type="PANTHER" id="PTHR43163:SF6">
    <property type="entry name" value="DIPEPTIDE TRANSPORT SYSTEM PERMEASE PROTEIN DPPB-RELATED"/>
    <property type="match status" value="1"/>
</dbReference>
<dbReference type="SUPFAM" id="SSF161098">
    <property type="entry name" value="MetI-like"/>
    <property type="match status" value="1"/>
</dbReference>
<dbReference type="PROSITE" id="PS50928">
    <property type="entry name" value="ABC_TM1"/>
    <property type="match status" value="1"/>
</dbReference>
<dbReference type="PANTHER" id="PTHR43163">
    <property type="entry name" value="DIPEPTIDE TRANSPORT SYSTEM PERMEASE PROTEIN DPPB-RELATED"/>
    <property type="match status" value="1"/>
</dbReference>